<accession>A0A1Y1IRD8</accession>
<feature type="region of interest" description="Disordered" evidence="1">
    <location>
        <begin position="72"/>
        <end position="106"/>
    </location>
</feature>
<proteinExistence type="predicted"/>
<evidence type="ECO:0000256" key="1">
    <source>
        <dbReference type="SAM" id="MobiDB-lite"/>
    </source>
</evidence>
<evidence type="ECO:0000313" key="2">
    <source>
        <dbReference type="EMBL" id="GAQ93475.1"/>
    </source>
</evidence>
<organism evidence="2 3">
    <name type="scientific">Klebsormidium nitens</name>
    <name type="common">Green alga</name>
    <name type="synonym">Ulothrix nitens</name>
    <dbReference type="NCBI Taxonomy" id="105231"/>
    <lineage>
        <taxon>Eukaryota</taxon>
        <taxon>Viridiplantae</taxon>
        <taxon>Streptophyta</taxon>
        <taxon>Klebsormidiophyceae</taxon>
        <taxon>Klebsormidiales</taxon>
        <taxon>Klebsormidiaceae</taxon>
        <taxon>Klebsormidium</taxon>
    </lineage>
</organism>
<keyword evidence="3" id="KW-1185">Reference proteome</keyword>
<feature type="compositionally biased region" description="Acidic residues" evidence="1">
    <location>
        <begin position="96"/>
        <end position="106"/>
    </location>
</feature>
<protein>
    <submittedName>
        <fullName evidence="2">Uncharacterized protein</fullName>
    </submittedName>
</protein>
<dbReference type="AlphaFoldDB" id="A0A1Y1IRD8"/>
<feature type="compositionally biased region" description="Basic and acidic residues" evidence="1">
    <location>
        <begin position="73"/>
        <end position="95"/>
    </location>
</feature>
<reference evidence="2 3" key="1">
    <citation type="journal article" date="2014" name="Nat. Commun.">
        <title>Klebsormidium flaccidum genome reveals primary factors for plant terrestrial adaptation.</title>
        <authorList>
            <person name="Hori K."/>
            <person name="Maruyama F."/>
            <person name="Fujisawa T."/>
            <person name="Togashi T."/>
            <person name="Yamamoto N."/>
            <person name="Seo M."/>
            <person name="Sato S."/>
            <person name="Yamada T."/>
            <person name="Mori H."/>
            <person name="Tajima N."/>
            <person name="Moriyama T."/>
            <person name="Ikeuchi M."/>
            <person name="Watanabe M."/>
            <person name="Wada H."/>
            <person name="Kobayashi K."/>
            <person name="Saito M."/>
            <person name="Masuda T."/>
            <person name="Sasaki-Sekimoto Y."/>
            <person name="Mashiguchi K."/>
            <person name="Awai K."/>
            <person name="Shimojima M."/>
            <person name="Masuda S."/>
            <person name="Iwai M."/>
            <person name="Nobusawa T."/>
            <person name="Narise T."/>
            <person name="Kondo S."/>
            <person name="Saito H."/>
            <person name="Sato R."/>
            <person name="Murakawa M."/>
            <person name="Ihara Y."/>
            <person name="Oshima-Yamada Y."/>
            <person name="Ohtaka K."/>
            <person name="Satoh M."/>
            <person name="Sonobe K."/>
            <person name="Ishii M."/>
            <person name="Ohtani R."/>
            <person name="Kanamori-Sato M."/>
            <person name="Honoki R."/>
            <person name="Miyazaki D."/>
            <person name="Mochizuki H."/>
            <person name="Umetsu J."/>
            <person name="Higashi K."/>
            <person name="Shibata D."/>
            <person name="Kamiya Y."/>
            <person name="Sato N."/>
            <person name="Nakamura Y."/>
            <person name="Tabata S."/>
            <person name="Ida S."/>
            <person name="Kurokawa K."/>
            <person name="Ohta H."/>
        </authorList>
    </citation>
    <scope>NUCLEOTIDE SEQUENCE [LARGE SCALE GENOMIC DNA]</scope>
    <source>
        <strain evidence="2 3">NIES-2285</strain>
    </source>
</reference>
<dbReference type="Proteomes" id="UP000054558">
    <property type="component" value="Unassembled WGS sequence"/>
</dbReference>
<feature type="non-terminal residue" evidence="2">
    <location>
        <position position="106"/>
    </location>
</feature>
<dbReference type="EMBL" id="DF238512">
    <property type="protein sequence ID" value="GAQ93475.1"/>
    <property type="molecule type" value="Genomic_DNA"/>
</dbReference>
<name>A0A1Y1IRD8_KLENI</name>
<gene>
    <name evidence="2" type="ORF">KFL_015630010</name>
</gene>
<sequence length="106" mass="12602">MKSFEECCEECQEQNPFFRLGGGVVGKFTYTRDTPFIQPFESIESPWADYIKSDSMETNIKKLFKLAQKYTKKQKEKEEKVEEEKPKEREKPKEPEVEEVEDEKPL</sequence>
<evidence type="ECO:0000313" key="3">
    <source>
        <dbReference type="Proteomes" id="UP000054558"/>
    </source>
</evidence>